<name>A0A3N7EYS1_POPTR</name>
<protein>
    <recommendedName>
        <fullName evidence="4">Transmembrane protein</fullName>
    </recommendedName>
</protein>
<proteinExistence type="predicted"/>
<reference evidence="2 3" key="1">
    <citation type="journal article" date="2006" name="Science">
        <title>The genome of black cottonwood, Populus trichocarpa (Torr. &amp; Gray).</title>
        <authorList>
            <person name="Tuskan G.A."/>
            <person name="Difazio S."/>
            <person name="Jansson S."/>
            <person name="Bohlmann J."/>
            <person name="Grigoriev I."/>
            <person name="Hellsten U."/>
            <person name="Putnam N."/>
            <person name="Ralph S."/>
            <person name="Rombauts S."/>
            <person name="Salamov A."/>
            <person name="Schein J."/>
            <person name="Sterck L."/>
            <person name="Aerts A."/>
            <person name="Bhalerao R.R."/>
            <person name="Bhalerao R.P."/>
            <person name="Blaudez D."/>
            <person name="Boerjan W."/>
            <person name="Brun A."/>
            <person name="Brunner A."/>
            <person name="Busov V."/>
            <person name="Campbell M."/>
            <person name="Carlson J."/>
            <person name="Chalot M."/>
            <person name="Chapman J."/>
            <person name="Chen G.L."/>
            <person name="Cooper D."/>
            <person name="Coutinho P.M."/>
            <person name="Couturier J."/>
            <person name="Covert S."/>
            <person name="Cronk Q."/>
            <person name="Cunningham R."/>
            <person name="Davis J."/>
            <person name="Degroeve S."/>
            <person name="Dejardin A."/>
            <person name="Depamphilis C."/>
            <person name="Detter J."/>
            <person name="Dirks B."/>
            <person name="Dubchak I."/>
            <person name="Duplessis S."/>
            <person name="Ehlting J."/>
            <person name="Ellis B."/>
            <person name="Gendler K."/>
            <person name="Goodstein D."/>
            <person name="Gribskov M."/>
            <person name="Grimwood J."/>
            <person name="Groover A."/>
            <person name="Gunter L."/>
            <person name="Hamberger B."/>
            <person name="Heinze B."/>
            <person name="Helariutta Y."/>
            <person name="Henrissat B."/>
            <person name="Holligan D."/>
            <person name="Holt R."/>
            <person name="Huang W."/>
            <person name="Islam-Faridi N."/>
            <person name="Jones S."/>
            <person name="Jones-Rhoades M."/>
            <person name="Jorgensen R."/>
            <person name="Joshi C."/>
            <person name="Kangasjarvi J."/>
            <person name="Karlsson J."/>
            <person name="Kelleher C."/>
            <person name="Kirkpatrick R."/>
            <person name="Kirst M."/>
            <person name="Kohler A."/>
            <person name="Kalluri U."/>
            <person name="Larimer F."/>
            <person name="Leebens-Mack J."/>
            <person name="Leple J.C."/>
            <person name="Locascio P."/>
            <person name="Lou Y."/>
            <person name="Lucas S."/>
            <person name="Martin F."/>
            <person name="Montanini B."/>
            <person name="Napoli C."/>
            <person name="Nelson D.R."/>
            <person name="Nelson C."/>
            <person name="Nieminen K."/>
            <person name="Nilsson O."/>
            <person name="Pereda V."/>
            <person name="Peter G."/>
            <person name="Philippe R."/>
            <person name="Pilate G."/>
            <person name="Poliakov A."/>
            <person name="Razumovskaya J."/>
            <person name="Richardson P."/>
            <person name="Rinaldi C."/>
            <person name="Ritland K."/>
            <person name="Rouze P."/>
            <person name="Ryaboy D."/>
            <person name="Schmutz J."/>
            <person name="Schrader J."/>
            <person name="Segerman B."/>
            <person name="Shin H."/>
            <person name="Siddiqui A."/>
            <person name="Sterky F."/>
            <person name="Terry A."/>
            <person name="Tsai C.J."/>
            <person name="Uberbacher E."/>
            <person name="Unneberg P."/>
            <person name="Vahala J."/>
            <person name="Wall K."/>
            <person name="Wessler S."/>
            <person name="Yang G."/>
            <person name="Yin T."/>
            <person name="Douglas C."/>
            <person name="Marra M."/>
            <person name="Sandberg G."/>
            <person name="Van de Peer Y."/>
            <person name="Rokhsar D."/>
        </authorList>
    </citation>
    <scope>NUCLEOTIDE SEQUENCE [LARGE SCALE GENOMIC DNA]</scope>
    <source>
        <strain evidence="3">cv. Nisqually</strain>
    </source>
</reference>
<feature type="transmembrane region" description="Helical" evidence="1">
    <location>
        <begin position="12"/>
        <end position="31"/>
    </location>
</feature>
<organism evidence="2 3">
    <name type="scientific">Populus trichocarpa</name>
    <name type="common">Western balsam poplar</name>
    <name type="synonym">Populus balsamifera subsp. trichocarpa</name>
    <dbReference type="NCBI Taxonomy" id="3694"/>
    <lineage>
        <taxon>Eukaryota</taxon>
        <taxon>Viridiplantae</taxon>
        <taxon>Streptophyta</taxon>
        <taxon>Embryophyta</taxon>
        <taxon>Tracheophyta</taxon>
        <taxon>Spermatophyta</taxon>
        <taxon>Magnoliopsida</taxon>
        <taxon>eudicotyledons</taxon>
        <taxon>Gunneridae</taxon>
        <taxon>Pentapetalae</taxon>
        <taxon>rosids</taxon>
        <taxon>fabids</taxon>
        <taxon>Malpighiales</taxon>
        <taxon>Salicaceae</taxon>
        <taxon>Saliceae</taxon>
        <taxon>Populus</taxon>
    </lineage>
</organism>
<dbReference type="InParanoid" id="A0A3N7EYS1"/>
<dbReference type="EMBL" id="CM009294">
    <property type="protein sequence ID" value="RQO90696.1"/>
    <property type="molecule type" value="Genomic_DNA"/>
</dbReference>
<keyword evidence="1" id="KW-1133">Transmembrane helix</keyword>
<dbReference type="AlphaFoldDB" id="A0A3N7EYS1"/>
<dbReference type="Proteomes" id="UP000006729">
    <property type="component" value="Chromosome 5"/>
</dbReference>
<feature type="transmembrane region" description="Helical" evidence="1">
    <location>
        <begin position="51"/>
        <end position="72"/>
    </location>
</feature>
<keyword evidence="1" id="KW-0812">Transmembrane</keyword>
<keyword evidence="3" id="KW-1185">Reference proteome</keyword>
<evidence type="ECO:0000313" key="3">
    <source>
        <dbReference type="Proteomes" id="UP000006729"/>
    </source>
</evidence>
<sequence>MCMCCWKGLGAVSAWVAASWVIFCGFFWIFLRDALLIGLGWVEPSLCPFFFFVGKGCTTFRVFFWVSLAWLFKGLVAACRLW</sequence>
<evidence type="ECO:0000256" key="1">
    <source>
        <dbReference type="SAM" id="Phobius"/>
    </source>
</evidence>
<accession>A0A3N7EYS1</accession>
<gene>
    <name evidence="2" type="ORF">POPTR_005G176050</name>
</gene>
<keyword evidence="1" id="KW-0472">Membrane</keyword>
<evidence type="ECO:0000313" key="2">
    <source>
        <dbReference type="EMBL" id="RQO90696.1"/>
    </source>
</evidence>
<evidence type="ECO:0008006" key="4">
    <source>
        <dbReference type="Google" id="ProtNLM"/>
    </source>
</evidence>